<sequence>MEELQTCCSCHTEKECFCLRKGVIRCADCVCDQVGRSTMDLFRKSLKNIPCPVHVLVAVSGGSSSMFAYDILKKRLTPNMKGKTTIVRKLEAVSSNPNLDIENLNIIPEFSIMAVIEYAKSHDFNCVVLADNVDRVSLGNVSVIGCGRPDLAHWISGDDFKNYPPITLLRPVRTCLASEVRFYCSHLSIKTDDSPSPFQKAFSHESKMLQGILDDGNGGIQFSVQKLGEKLPPFEQEGKCPNCGLPAPDNEICAFCATIKKFA</sequence>
<evidence type="ECO:0000256" key="1">
    <source>
        <dbReference type="ARBA" id="ARBA00022490"/>
    </source>
</evidence>
<dbReference type="EMBL" id="MLAK01000909">
    <property type="protein sequence ID" value="OHT01485.1"/>
    <property type="molecule type" value="Genomic_DNA"/>
</dbReference>
<keyword evidence="4" id="KW-1185">Reference proteome</keyword>
<dbReference type="VEuPathDB" id="TrichDB:TRFO_31670"/>
<dbReference type="GO" id="GO:0000049">
    <property type="term" value="F:tRNA binding"/>
    <property type="evidence" value="ECO:0007669"/>
    <property type="project" value="InterPro"/>
</dbReference>
<comment type="caution">
    <text evidence="3">The sequence shown here is derived from an EMBL/GenBank/DDBJ whole genome shotgun (WGS) entry which is preliminary data.</text>
</comment>
<dbReference type="SUPFAM" id="SSF52402">
    <property type="entry name" value="Adenine nucleotide alpha hydrolases-like"/>
    <property type="match status" value="1"/>
</dbReference>
<keyword evidence="2" id="KW-0819">tRNA processing</keyword>
<dbReference type="Proteomes" id="UP000179807">
    <property type="component" value="Unassembled WGS sequence"/>
</dbReference>
<dbReference type="GO" id="GO:0005829">
    <property type="term" value="C:cytosol"/>
    <property type="evidence" value="ECO:0007669"/>
    <property type="project" value="TreeGrafter"/>
</dbReference>
<protein>
    <recommendedName>
        <fullName evidence="5">Cytoplasmic tRNA 2-thiolation protein 2</fullName>
    </recommendedName>
</protein>
<dbReference type="AlphaFoldDB" id="A0A1J4JW20"/>
<proteinExistence type="predicted"/>
<reference evidence="3" key="1">
    <citation type="submission" date="2016-10" db="EMBL/GenBank/DDBJ databases">
        <authorList>
            <person name="Benchimol M."/>
            <person name="Almeida L.G."/>
            <person name="Vasconcelos A.T."/>
            <person name="Perreira-Neves A."/>
            <person name="Rosa I.A."/>
            <person name="Tasca T."/>
            <person name="Bogo M.R."/>
            <person name="de Souza W."/>
        </authorList>
    </citation>
    <scope>NUCLEOTIDE SEQUENCE [LARGE SCALE GENOMIC DNA]</scope>
    <source>
        <strain evidence="3">K</strain>
    </source>
</reference>
<accession>A0A1J4JW20</accession>
<dbReference type="PANTHER" id="PTHR20882">
    <property type="entry name" value="CYTOPLASMIC TRNA 2-THIOLATION PROTEIN 2"/>
    <property type="match status" value="1"/>
</dbReference>
<evidence type="ECO:0008006" key="5">
    <source>
        <dbReference type="Google" id="ProtNLM"/>
    </source>
</evidence>
<evidence type="ECO:0000256" key="2">
    <source>
        <dbReference type="ARBA" id="ARBA00022694"/>
    </source>
</evidence>
<dbReference type="RefSeq" id="XP_068354621.1">
    <property type="nucleotide sequence ID" value="XM_068508062.1"/>
</dbReference>
<dbReference type="InterPro" id="IPR019407">
    <property type="entry name" value="CTU2"/>
</dbReference>
<keyword evidence="1" id="KW-0963">Cytoplasm</keyword>
<name>A0A1J4JW20_9EUKA</name>
<gene>
    <name evidence="3" type="ORF">TRFO_31670</name>
</gene>
<dbReference type="GO" id="GO:0016783">
    <property type="term" value="F:sulfurtransferase activity"/>
    <property type="evidence" value="ECO:0007669"/>
    <property type="project" value="TreeGrafter"/>
</dbReference>
<dbReference type="Gene3D" id="3.40.50.620">
    <property type="entry name" value="HUPs"/>
    <property type="match status" value="1"/>
</dbReference>
<dbReference type="GeneID" id="94842766"/>
<evidence type="ECO:0000313" key="3">
    <source>
        <dbReference type="EMBL" id="OHT01485.1"/>
    </source>
</evidence>
<dbReference type="OrthoDB" id="25129at2759"/>
<evidence type="ECO:0000313" key="4">
    <source>
        <dbReference type="Proteomes" id="UP000179807"/>
    </source>
</evidence>
<dbReference type="InterPro" id="IPR014729">
    <property type="entry name" value="Rossmann-like_a/b/a_fold"/>
</dbReference>
<dbReference type="GO" id="GO:0002143">
    <property type="term" value="P:tRNA wobble position uridine thiolation"/>
    <property type="evidence" value="ECO:0007669"/>
    <property type="project" value="TreeGrafter"/>
</dbReference>
<dbReference type="PANTHER" id="PTHR20882:SF14">
    <property type="entry name" value="CYTOPLASMIC TRNA 2-THIOLATION PROTEIN 2"/>
    <property type="match status" value="1"/>
</dbReference>
<organism evidence="3 4">
    <name type="scientific">Tritrichomonas foetus</name>
    <dbReference type="NCBI Taxonomy" id="1144522"/>
    <lineage>
        <taxon>Eukaryota</taxon>
        <taxon>Metamonada</taxon>
        <taxon>Parabasalia</taxon>
        <taxon>Tritrichomonadida</taxon>
        <taxon>Tritrichomonadidae</taxon>
        <taxon>Tritrichomonas</taxon>
    </lineage>
</organism>